<evidence type="ECO:0000256" key="3">
    <source>
        <dbReference type="SAM" id="MobiDB-lite"/>
    </source>
</evidence>
<feature type="signal peptide" evidence="4">
    <location>
        <begin position="1"/>
        <end position="21"/>
    </location>
</feature>
<proteinExistence type="predicted"/>
<dbReference type="Pfam" id="PF00756">
    <property type="entry name" value="Esterase"/>
    <property type="match status" value="1"/>
</dbReference>
<evidence type="ECO:0000313" key="6">
    <source>
        <dbReference type="Proteomes" id="UP000887222"/>
    </source>
</evidence>
<sequence>MRKTGNVFLLPVLCSAAVLLAACGGSDPAGTAYTSGTSIKPLLGLLDPLAPETDLGGPDTPETDYSSRSLYSGPAPRPGPDLLYAKPPRAPQLENTGIWRARPILVSGASAYRQGEFLYQDYLYDDRGANGTLFDPTDARRSNETFSRGNGTYTYPNDPAYAGNAADIVELRIKPQSGFTAFRVTLNSLIDAERVGITIALGDSASPRAFPFGANVAAPGQYFLTVHGTQAVLTDAATGGVVSPAPEVSVDMERRQFEVRVPVTAWNPGRNVVRVAAGAGLWDRANNRYMTPQAVASSTTPGGSGTLTRPAAFFNVAFRFNEPMLRISEIASGTSYWRENAQASALASGDISAFHASVDFGKLAAKVNDDMPGQPQGVPQTGPINRIFASAVETRQGVDFSVECGSAPTCKGEYRGQLQPYTLYVPVKPRPAGGYGLTLLLHSLGGNHNQYLASRNQSQLGERGAGHLVATALGRGPDGWYVDDAAADTFEMWADIARHYPLDPELTSISGYSMGGHATFKFGTRYPDLFARAHAVVGPPALGIWVPPAEPTGGDATNTYHLLPGLRNLPIMMWVQAADELVPYAGTLAQAQRLDQLGYRYRFDTYASGEHLTLAVHDQYQGSADFLGDARVNRNPAHVTYVANPAMDVPSRGLVGNHAYWLSDIAVRDTGSSAPRGSIDAVSRGFGEGDPAVSPTQSGAGVTTGDLGLQAYVSQFRTWGLPTVAPAANRLDLVARNVAAVTVHPQRAKLNCDAQLVVDTDGPLTVTLAGCNRQLRYP</sequence>
<name>A0ABQ4Q5N4_9BURK</name>
<dbReference type="RefSeq" id="WP_220808547.1">
    <property type="nucleotide sequence ID" value="NZ_BPMK01000009.1"/>
</dbReference>
<organism evidence="5 6">
    <name type="scientific">Noviherbaspirillum aridicola</name>
    <dbReference type="NCBI Taxonomy" id="2849687"/>
    <lineage>
        <taxon>Bacteria</taxon>
        <taxon>Pseudomonadati</taxon>
        <taxon>Pseudomonadota</taxon>
        <taxon>Betaproteobacteria</taxon>
        <taxon>Burkholderiales</taxon>
        <taxon>Oxalobacteraceae</taxon>
        <taxon>Noviherbaspirillum</taxon>
    </lineage>
</organism>
<dbReference type="InterPro" id="IPR000801">
    <property type="entry name" value="Esterase-like"/>
</dbReference>
<accession>A0ABQ4Q5N4</accession>
<reference evidence="5 6" key="1">
    <citation type="journal article" date="2022" name="Int. J. Syst. Evol. Microbiol.">
        <title>Noviherbaspirillum aridicola sp. nov., isolated from an arid soil in Pakistan.</title>
        <authorList>
            <person name="Khan I.U."/>
            <person name="Saqib M."/>
            <person name="Amin A."/>
            <person name="Hussain F."/>
            <person name="Li L."/>
            <person name="Liu Y.H."/>
            <person name="Fang B.Z."/>
            <person name="Ahmed I."/>
            <person name="Li W.J."/>
        </authorList>
    </citation>
    <scope>NUCLEOTIDE SEQUENCE [LARGE SCALE GENOMIC DNA]</scope>
    <source>
        <strain evidence="5 6">NCCP-691</strain>
    </source>
</reference>
<keyword evidence="2" id="KW-0378">Hydrolase</keyword>
<feature type="region of interest" description="Disordered" evidence="3">
    <location>
        <begin position="50"/>
        <end position="87"/>
    </location>
</feature>
<dbReference type="Proteomes" id="UP000887222">
    <property type="component" value="Unassembled WGS sequence"/>
</dbReference>
<evidence type="ECO:0000313" key="5">
    <source>
        <dbReference type="EMBL" id="GIZ52331.1"/>
    </source>
</evidence>
<evidence type="ECO:0008006" key="7">
    <source>
        <dbReference type="Google" id="ProtNLM"/>
    </source>
</evidence>
<dbReference type="PANTHER" id="PTHR43037">
    <property type="entry name" value="UNNAMED PRODUCT-RELATED"/>
    <property type="match status" value="1"/>
</dbReference>
<evidence type="ECO:0000256" key="4">
    <source>
        <dbReference type="SAM" id="SignalP"/>
    </source>
</evidence>
<feature type="chain" id="PRO_5046928795" description="Esterase" evidence="4">
    <location>
        <begin position="22"/>
        <end position="778"/>
    </location>
</feature>
<dbReference type="SUPFAM" id="SSF49344">
    <property type="entry name" value="CBD9-like"/>
    <property type="match status" value="1"/>
</dbReference>
<evidence type="ECO:0000256" key="1">
    <source>
        <dbReference type="ARBA" id="ARBA00022729"/>
    </source>
</evidence>
<dbReference type="SUPFAM" id="SSF53474">
    <property type="entry name" value="alpha/beta-Hydrolases"/>
    <property type="match status" value="1"/>
</dbReference>
<protein>
    <recommendedName>
        <fullName evidence="7">Esterase</fullName>
    </recommendedName>
</protein>
<dbReference type="InterPro" id="IPR050955">
    <property type="entry name" value="Plant_Biomass_Hydrol_Est"/>
</dbReference>
<comment type="caution">
    <text evidence="5">The sequence shown here is derived from an EMBL/GenBank/DDBJ whole genome shotgun (WGS) entry which is preliminary data.</text>
</comment>
<keyword evidence="6" id="KW-1185">Reference proteome</keyword>
<dbReference type="Gene3D" id="2.60.40.1190">
    <property type="match status" value="1"/>
</dbReference>
<dbReference type="PROSITE" id="PS51257">
    <property type="entry name" value="PROKAR_LIPOPROTEIN"/>
    <property type="match status" value="1"/>
</dbReference>
<dbReference type="EMBL" id="BPMK01000009">
    <property type="protein sequence ID" value="GIZ52331.1"/>
    <property type="molecule type" value="Genomic_DNA"/>
</dbReference>
<keyword evidence="1 4" id="KW-0732">Signal</keyword>
<dbReference type="Gene3D" id="3.40.50.1820">
    <property type="entry name" value="alpha/beta hydrolase"/>
    <property type="match status" value="1"/>
</dbReference>
<dbReference type="InterPro" id="IPR029058">
    <property type="entry name" value="AB_hydrolase_fold"/>
</dbReference>
<evidence type="ECO:0000256" key="2">
    <source>
        <dbReference type="ARBA" id="ARBA00022801"/>
    </source>
</evidence>
<dbReference type="PANTHER" id="PTHR43037:SF5">
    <property type="entry name" value="FERULOYL ESTERASE"/>
    <property type="match status" value="1"/>
</dbReference>
<gene>
    <name evidence="5" type="ORF">NCCP691_23450</name>
</gene>